<dbReference type="Pfam" id="PF00149">
    <property type="entry name" value="Metallophos"/>
    <property type="match status" value="1"/>
</dbReference>
<feature type="compositionally biased region" description="Pro residues" evidence="3">
    <location>
        <begin position="368"/>
        <end position="379"/>
    </location>
</feature>
<name>A0A3R7NNQ4_9TRYP</name>
<comment type="caution">
    <text evidence="6">The sequence shown here is derived from an EMBL/GenBank/DDBJ whole genome shotgun (WGS) entry which is preliminary data.</text>
</comment>
<dbReference type="RefSeq" id="XP_029230519.1">
    <property type="nucleotide sequence ID" value="XM_029369357.1"/>
</dbReference>
<feature type="domain" description="Calcineurin-like phosphoesterase" evidence="5">
    <location>
        <begin position="24"/>
        <end position="211"/>
    </location>
</feature>
<keyword evidence="2 6" id="KW-0378">Hydrolase</keyword>
<keyword evidence="7" id="KW-1185">Reference proteome</keyword>
<evidence type="ECO:0000256" key="1">
    <source>
        <dbReference type="ARBA" id="ARBA00022729"/>
    </source>
</evidence>
<dbReference type="GeneID" id="40316042"/>
<protein>
    <submittedName>
        <fullName evidence="6">Putative Tartrateresistant acid phosphatase type 5</fullName>
        <ecNumber evidence="6">3.1.3.2</ecNumber>
    </submittedName>
</protein>
<evidence type="ECO:0000256" key="3">
    <source>
        <dbReference type="SAM" id="MobiDB-lite"/>
    </source>
</evidence>
<dbReference type="InterPro" id="IPR004843">
    <property type="entry name" value="Calcineurin-like_PHP"/>
</dbReference>
<dbReference type="EC" id="3.1.3.2" evidence="6"/>
<evidence type="ECO:0000256" key="4">
    <source>
        <dbReference type="SAM" id="SignalP"/>
    </source>
</evidence>
<dbReference type="InterPro" id="IPR051558">
    <property type="entry name" value="Metallophosphoesterase_PAP"/>
</dbReference>
<feature type="signal peptide" evidence="4">
    <location>
        <begin position="1"/>
        <end position="22"/>
    </location>
</feature>
<dbReference type="InterPro" id="IPR029052">
    <property type="entry name" value="Metallo-depent_PP-like"/>
</dbReference>
<feature type="chain" id="PRO_5018630745" evidence="4">
    <location>
        <begin position="23"/>
        <end position="495"/>
    </location>
</feature>
<dbReference type="SUPFAM" id="SSF56300">
    <property type="entry name" value="Metallo-dependent phosphatases"/>
    <property type="match status" value="1"/>
</dbReference>
<dbReference type="OrthoDB" id="411211at2759"/>
<organism evidence="6 7">
    <name type="scientific">Trypanosoma conorhini</name>
    <dbReference type="NCBI Taxonomy" id="83891"/>
    <lineage>
        <taxon>Eukaryota</taxon>
        <taxon>Discoba</taxon>
        <taxon>Euglenozoa</taxon>
        <taxon>Kinetoplastea</taxon>
        <taxon>Metakinetoplastina</taxon>
        <taxon>Trypanosomatida</taxon>
        <taxon>Trypanosomatidae</taxon>
        <taxon>Trypanosoma</taxon>
    </lineage>
</organism>
<proteinExistence type="predicted"/>
<dbReference type="EMBL" id="MKKU01000096">
    <property type="protein sequence ID" value="RNF24672.1"/>
    <property type="molecule type" value="Genomic_DNA"/>
</dbReference>
<dbReference type="AlphaFoldDB" id="A0A3R7NNQ4"/>
<feature type="region of interest" description="Disordered" evidence="3">
    <location>
        <begin position="329"/>
        <end position="379"/>
    </location>
</feature>
<evidence type="ECO:0000256" key="2">
    <source>
        <dbReference type="ARBA" id="ARBA00022801"/>
    </source>
</evidence>
<dbReference type="Proteomes" id="UP000284403">
    <property type="component" value="Unassembled WGS sequence"/>
</dbReference>
<gene>
    <name evidence="6" type="ORF">Tco025E_02431</name>
</gene>
<sequence>MLIVLALLFLSVGCGLDNVAHGLTFGVIGDWGLGAHANGHGPEIISTRRYTEVCGRLGCNFTISVGDNFYCSDVAFCIRHSFEVAMRNVSGPFFPCTGNHDNVKAQIEYAKRNPRWYWPSRYYTVKLPIDDTGHTVQLFAVDSLDYSLWNGRQLGWLTEELRRSNSRWKIIFGHYPTTGSGRHKRVGSVGRIHQLMKQFNVQAYFSGHDHIVEVNNIEGRVLALSGGMSRGALMAYAIAGQARRFTLTSPSEYSPYRQAWPSHGFITVDLAPNTMNANVWDSAGGMHYEFVVTHDWMQKVMLLPPTARNTWPPPRVVLQAMKDERTLPRGPGGGTIFFANGTRITLPGDDDRGGRDSTWTPSGHSSAPPAPASRPPPTPVPDYIQYGVFTECEACNMRPRAGRRFTLRITGETLDLNHRLYLTDRPDGCGDASRGTHVLPGTRIETPLCNTFMLNVARVVDRVYVCFSVDAGATYSRLLREDTVDESYTFSITAL</sequence>
<evidence type="ECO:0000313" key="7">
    <source>
        <dbReference type="Proteomes" id="UP000284403"/>
    </source>
</evidence>
<dbReference type="GO" id="GO:0003993">
    <property type="term" value="F:acid phosphatase activity"/>
    <property type="evidence" value="ECO:0007669"/>
    <property type="project" value="UniProtKB-EC"/>
</dbReference>
<accession>A0A3R7NNQ4</accession>
<evidence type="ECO:0000313" key="6">
    <source>
        <dbReference type="EMBL" id="RNF24672.1"/>
    </source>
</evidence>
<evidence type="ECO:0000259" key="5">
    <source>
        <dbReference type="Pfam" id="PF00149"/>
    </source>
</evidence>
<dbReference type="PANTHER" id="PTHR10161:SF14">
    <property type="entry name" value="TARTRATE-RESISTANT ACID PHOSPHATASE TYPE 5"/>
    <property type="match status" value="1"/>
</dbReference>
<keyword evidence="1 4" id="KW-0732">Signal</keyword>
<dbReference type="PANTHER" id="PTHR10161">
    <property type="entry name" value="TARTRATE-RESISTANT ACID PHOSPHATASE TYPE 5"/>
    <property type="match status" value="1"/>
</dbReference>
<reference evidence="6 7" key="1">
    <citation type="journal article" date="2018" name="BMC Genomics">
        <title>Genomic comparison of Trypanosoma conorhini and Trypanosoma rangeli to Trypanosoma cruzi strains of high and low virulence.</title>
        <authorList>
            <person name="Bradwell K.R."/>
            <person name="Koparde V.N."/>
            <person name="Matveyev A.V."/>
            <person name="Serrano M.G."/>
            <person name="Alves J.M."/>
            <person name="Parikh H."/>
            <person name="Huang B."/>
            <person name="Lee V."/>
            <person name="Espinosa-Alvarez O."/>
            <person name="Ortiz P.A."/>
            <person name="Costa-Martins A.G."/>
            <person name="Teixeira M.M."/>
            <person name="Buck G.A."/>
        </authorList>
    </citation>
    <scope>NUCLEOTIDE SEQUENCE [LARGE SCALE GENOMIC DNA]</scope>
    <source>
        <strain evidence="6 7">025E</strain>
    </source>
</reference>
<dbReference type="Gene3D" id="3.60.21.10">
    <property type="match status" value="1"/>
</dbReference>